<evidence type="ECO:0000256" key="4">
    <source>
        <dbReference type="ARBA" id="ARBA00023002"/>
    </source>
</evidence>
<dbReference type="InterPro" id="IPR008331">
    <property type="entry name" value="Ferritin_DPS_dom"/>
</dbReference>
<comment type="similarity">
    <text evidence="1 7">Belongs to the ferritin family. Prokaryotic subfamily.</text>
</comment>
<feature type="binding site" evidence="6">
    <location>
        <position position="94"/>
    </location>
    <ligand>
        <name>Fe cation</name>
        <dbReference type="ChEBI" id="CHEBI:24875"/>
        <label>1</label>
    </ligand>
</feature>
<organism evidence="9 10">
    <name type="scientific">Rubritalea profundi</name>
    <dbReference type="NCBI Taxonomy" id="1658618"/>
    <lineage>
        <taxon>Bacteria</taxon>
        <taxon>Pseudomonadati</taxon>
        <taxon>Verrucomicrobiota</taxon>
        <taxon>Verrucomicrobiia</taxon>
        <taxon>Verrucomicrobiales</taxon>
        <taxon>Rubritaleaceae</taxon>
        <taxon>Rubritalea</taxon>
    </lineage>
</organism>
<dbReference type="InterPro" id="IPR012347">
    <property type="entry name" value="Ferritin-like"/>
</dbReference>
<evidence type="ECO:0000256" key="1">
    <source>
        <dbReference type="ARBA" id="ARBA00006950"/>
    </source>
</evidence>
<evidence type="ECO:0000256" key="2">
    <source>
        <dbReference type="ARBA" id="ARBA00022434"/>
    </source>
</evidence>
<evidence type="ECO:0000313" key="9">
    <source>
        <dbReference type="EMBL" id="PQJ29726.1"/>
    </source>
</evidence>
<dbReference type="EC" id="1.16.3.2" evidence="7"/>
<comment type="catalytic activity">
    <reaction evidence="7">
        <text>4 Fe(2+) + O2 + 6 H2O = 4 iron(III) oxide-hydroxide + 12 H(+)</text>
        <dbReference type="Rhea" id="RHEA:11972"/>
        <dbReference type="ChEBI" id="CHEBI:15377"/>
        <dbReference type="ChEBI" id="CHEBI:15378"/>
        <dbReference type="ChEBI" id="CHEBI:15379"/>
        <dbReference type="ChEBI" id="CHEBI:29033"/>
        <dbReference type="ChEBI" id="CHEBI:78619"/>
        <dbReference type="EC" id="1.16.3.2"/>
    </reaction>
</comment>
<feature type="binding site" evidence="6">
    <location>
        <position position="17"/>
    </location>
    <ligand>
        <name>Fe cation</name>
        <dbReference type="ChEBI" id="CHEBI:24875"/>
        <label>1</label>
    </ligand>
</feature>
<dbReference type="GO" id="GO:0004322">
    <property type="term" value="F:ferroxidase activity"/>
    <property type="evidence" value="ECO:0007669"/>
    <property type="project" value="TreeGrafter"/>
</dbReference>
<dbReference type="GO" id="GO:0005829">
    <property type="term" value="C:cytosol"/>
    <property type="evidence" value="ECO:0007669"/>
    <property type="project" value="TreeGrafter"/>
</dbReference>
<proteinExistence type="inferred from homology"/>
<accession>A0A2S7U3X5</accession>
<dbReference type="PROSITE" id="PS50905">
    <property type="entry name" value="FERRITIN_LIKE"/>
    <property type="match status" value="1"/>
</dbReference>
<feature type="binding site" evidence="6">
    <location>
        <position position="127"/>
    </location>
    <ligand>
        <name>Fe cation</name>
        <dbReference type="ChEBI" id="CHEBI:24875"/>
        <label>1</label>
    </ligand>
</feature>
<dbReference type="EMBL" id="MQWA01000001">
    <property type="protein sequence ID" value="PQJ29726.1"/>
    <property type="molecule type" value="Genomic_DNA"/>
</dbReference>
<evidence type="ECO:0000259" key="8">
    <source>
        <dbReference type="PROSITE" id="PS50905"/>
    </source>
</evidence>
<comment type="function">
    <text evidence="7">Iron-storage protein.</text>
</comment>
<dbReference type="GO" id="GO:0006826">
    <property type="term" value="P:iron ion transport"/>
    <property type="evidence" value="ECO:0007669"/>
    <property type="project" value="InterPro"/>
</dbReference>
<comment type="subcellular location">
    <subcellularLocation>
        <location evidence="7">Cytoplasm</location>
    </subcellularLocation>
</comment>
<evidence type="ECO:0000256" key="3">
    <source>
        <dbReference type="ARBA" id="ARBA00022723"/>
    </source>
</evidence>
<keyword evidence="10" id="KW-1185">Reference proteome</keyword>
<evidence type="ECO:0000256" key="7">
    <source>
        <dbReference type="RuleBase" id="RU361145"/>
    </source>
</evidence>
<dbReference type="GO" id="GO:0006879">
    <property type="term" value="P:intracellular iron ion homeostasis"/>
    <property type="evidence" value="ECO:0007669"/>
    <property type="project" value="UniProtKB-KW"/>
</dbReference>
<feature type="binding site" evidence="6">
    <location>
        <position position="53"/>
    </location>
    <ligand>
        <name>Fe cation</name>
        <dbReference type="ChEBI" id="CHEBI:24875"/>
        <label>1</label>
    </ligand>
</feature>
<feature type="domain" description="Ferritin-like diiron" evidence="8">
    <location>
        <begin position="1"/>
        <end position="145"/>
    </location>
</feature>
<keyword evidence="2 7" id="KW-0409">Iron storage</keyword>
<name>A0A2S7U3X5_9BACT</name>
<dbReference type="SUPFAM" id="SSF47240">
    <property type="entry name" value="Ferritin-like"/>
    <property type="match status" value="1"/>
</dbReference>
<dbReference type="InterPro" id="IPR001519">
    <property type="entry name" value="Ferritin"/>
</dbReference>
<dbReference type="GO" id="GO:0042802">
    <property type="term" value="F:identical protein binding"/>
    <property type="evidence" value="ECO:0007669"/>
    <property type="project" value="UniProtKB-ARBA"/>
</dbReference>
<dbReference type="PANTHER" id="PTHR11431:SF127">
    <property type="entry name" value="BACTERIAL NON-HEME FERRITIN"/>
    <property type="match status" value="1"/>
</dbReference>
<dbReference type="GO" id="GO:0008198">
    <property type="term" value="F:ferrous iron binding"/>
    <property type="evidence" value="ECO:0007669"/>
    <property type="project" value="TreeGrafter"/>
</dbReference>
<sequence>MIHQELQDALNSQINQELTAAYNYLAISAYFEEDNLDGFSSWMHLQHLEELSHAQRLQTYLLDRGGQLELEAIEKPRSSFSGPLEAFEFSLETEQENTKSINKLYEIALRLNDHTTKSHLQWFLDEQVEEEKSVEEVITTLKRIDDDVTGLLYLNDKLGARKPGTPTV</sequence>
<evidence type="ECO:0000256" key="6">
    <source>
        <dbReference type="PIRSR" id="PIRSR601519-1"/>
    </source>
</evidence>
<protein>
    <recommendedName>
        <fullName evidence="7">Ferritin</fullName>
        <ecNumber evidence="7">1.16.3.2</ecNumber>
    </recommendedName>
</protein>
<dbReference type="Gene3D" id="1.20.1260.10">
    <property type="match status" value="1"/>
</dbReference>
<dbReference type="Pfam" id="PF00210">
    <property type="entry name" value="Ferritin"/>
    <property type="match status" value="1"/>
</dbReference>
<keyword evidence="7" id="KW-0963">Cytoplasm</keyword>
<dbReference type="AlphaFoldDB" id="A0A2S7U3X5"/>
<evidence type="ECO:0000256" key="5">
    <source>
        <dbReference type="ARBA" id="ARBA00023004"/>
    </source>
</evidence>
<dbReference type="OrthoDB" id="9801481at2"/>
<dbReference type="InterPro" id="IPR009078">
    <property type="entry name" value="Ferritin-like_SF"/>
</dbReference>
<keyword evidence="3 6" id="KW-0479">Metal-binding</keyword>
<dbReference type="InterPro" id="IPR009040">
    <property type="entry name" value="Ferritin-like_diiron"/>
</dbReference>
<dbReference type="Proteomes" id="UP000239907">
    <property type="component" value="Unassembled WGS sequence"/>
</dbReference>
<reference evidence="9 10" key="1">
    <citation type="submission" date="2016-12" db="EMBL/GenBank/DDBJ databases">
        <title>Study of bacterial adaptation to deep sea.</title>
        <authorList>
            <person name="Song J."/>
            <person name="Yoshizawa S."/>
            <person name="Kogure K."/>
        </authorList>
    </citation>
    <scope>NUCLEOTIDE SEQUENCE [LARGE SCALE GENOMIC DNA]</scope>
    <source>
        <strain evidence="9 10">SAORIC-165</strain>
    </source>
</reference>
<evidence type="ECO:0000313" key="10">
    <source>
        <dbReference type="Proteomes" id="UP000239907"/>
    </source>
</evidence>
<keyword evidence="5 6" id="KW-0408">Iron</keyword>
<comment type="caution">
    <text evidence="9">The sequence shown here is derived from an EMBL/GenBank/DDBJ whole genome shotgun (WGS) entry which is preliminary data.</text>
</comment>
<dbReference type="GO" id="GO:0008199">
    <property type="term" value="F:ferric iron binding"/>
    <property type="evidence" value="ECO:0007669"/>
    <property type="project" value="InterPro"/>
</dbReference>
<gene>
    <name evidence="9" type="ORF">BSZ32_15340</name>
</gene>
<feature type="binding site" evidence="6">
    <location>
        <position position="50"/>
    </location>
    <ligand>
        <name>Fe cation</name>
        <dbReference type="ChEBI" id="CHEBI:24875"/>
        <label>1</label>
    </ligand>
</feature>
<dbReference type="CDD" id="cd01055">
    <property type="entry name" value="Nonheme_Ferritin"/>
    <property type="match status" value="1"/>
</dbReference>
<dbReference type="PANTHER" id="PTHR11431">
    <property type="entry name" value="FERRITIN"/>
    <property type="match status" value="1"/>
</dbReference>
<dbReference type="InterPro" id="IPR041719">
    <property type="entry name" value="Ferritin_prok"/>
</dbReference>
<dbReference type="RefSeq" id="WP_105044236.1">
    <property type="nucleotide sequence ID" value="NZ_MQWA01000001.1"/>
</dbReference>
<keyword evidence="4" id="KW-0560">Oxidoreductase</keyword>
<dbReference type="FunFam" id="1.20.1260.10:FF:000001">
    <property type="entry name" value="Non-heme ferritin"/>
    <property type="match status" value="1"/>
</dbReference>